<reference evidence="1" key="2">
    <citation type="submission" date="2022-06" db="UniProtKB">
        <authorList>
            <consortium name="EnsemblMetazoa"/>
        </authorList>
    </citation>
    <scope>IDENTIFICATION</scope>
    <source>
        <strain evidence="1">DF5081</strain>
    </source>
</reference>
<dbReference type="AlphaFoldDB" id="A0A8R1I7V7"/>
<name>A0A8R1I7V7_CAEJA</name>
<evidence type="ECO:0000313" key="1">
    <source>
        <dbReference type="EnsemblMetazoa" id="CJA19478.1"/>
    </source>
</evidence>
<organism evidence="1 2">
    <name type="scientific">Caenorhabditis japonica</name>
    <dbReference type="NCBI Taxonomy" id="281687"/>
    <lineage>
        <taxon>Eukaryota</taxon>
        <taxon>Metazoa</taxon>
        <taxon>Ecdysozoa</taxon>
        <taxon>Nematoda</taxon>
        <taxon>Chromadorea</taxon>
        <taxon>Rhabditida</taxon>
        <taxon>Rhabditina</taxon>
        <taxon>Rhabditomorpha</taxon>
        <taxon>Rhabditoidea</taxon>
        <taxon>Rhabditidae</taxon>
        <taxon>Peloderinae</taxon>
        <taxon>Caenorhabditis</taxon>
    </lineage>
</organism>
<sequence>MFPDLSYGPETECILLEYKWTWMMTKRYLFFVLGGLCQYLEVHESDITRTDTEPDGTVYKNSYASLNNDLPPTTSFDDLRQSISNLTNIFRSSDTCERIKEKGLKGIHFFPFDEPASSRILLYVMTGNGDGC</sequence>
<reference evidence="2" key="1">
    <citation type="submission" date="2010-08" db="EMBL/GenBank/DDBJ databases">
        <authorList>
            <consortium name="Caenorhabditis japonica Sequencing Consortium"/>
            <person name="Wilson R.K."/>
        </authorList>
    </citation>
    <scope>NUCLEOTIDE SEQUENCE [LARGE SCALE GENOMIC DNA]</scope>
    <source>
        <strain evidence="2">DF5081</strain>
    </source>
</reference>
<accession>A0A8R1I7V7</accession>
<proteinExistence type="predicted"/>
<protein>
    <submittedName>
        <fullName evidence="1">Uncharacterized protein</fullName>
    </submittedName>
</protein>
<evidence type="ECO:0000313" key="2">
    <source>
        <dbReference type="Proteomes" id="UP000005237"/>
    </source>
</evidence>
<dbReference type="EnsemblMetazoa" id="CJA19478.1">
    <property type="protein sequence ID" value="CJA19478.1"/>
    <property type="gene ID" value="WBGene00138682"/>
</dbReference>
<keyword evidence="2" id="KW-1185">Reference proteome</keyword>
<dbReference type="Proteomes" id="UP000005237">
    <property type="component" value="Unassembled WGS sequence"/>
</dbReference>